<feature type="domain" description="Cation/H+ exchanger transmembrane" evidence="11">
    <location>
        <begin position="422"/>
        <end position="880"/>
    </location>
</feature>
<comment type="subcellular location">
    <subcellularLocation>
        <location evidence="1">Membrane</location>
        <topology evidence="1">Multi-pass membrane protein</topology>
    </subcellularLocation>
</comment>
<feature type="region of interest" description="Disordered" evidence="9">
    <location>
        <begin position="1"/>
        <end position="105"/>
    </location>
</feature>
<dbReference type="Proteomes" id="UP001295423">
    <property type="component" value="Unassembled WGS sequence"/>
</dbReference>
<evidence type="ECO:0000313" key="13">
    <source>
        <dbReference type="Proteomes" id="UP001295423"/>
    </source>
</evidence>
<feature type="transmembrane region" description="Helical" evidence="10">
    <location>
        <begin position="641"/>
        <end position="658"/>
    </location>
</feature>
<dbReference type="PANTHER" id="PTHR10110">
    <property type="entry name" value="SODIUM/HYDROGEN EXCHANGER"/>
    <property type="match status" value="1"/>
</dbReference>
<evidence type="ECO:0000256" key="1">
    <source>
        <dbReference type="ARBA" id="ARBA00004141"/>
    </source>
</evidence>
<feature type="transmembrane region" description="Helical" evidence="10">
    <location>
        <begin position="762"/>
        <end position="786"/>
    </location>
</feature>
<keyword evidence="2" id="KW-0813">Transport</keyword>
<dbReference type="GO" id="GO:0005886">
    <property type="term" value="C:plasma membrane"/>
    <property type="evidence" value="ECO:0007669"/>
    <property type="project" value="TreeGrafter"/>
</dbReference>
<proteinExistence type="predicted"/>
<feature type="transmembrane region" description="Helical" evidence="10">
    <location>
        <begin position="664"/>
        <end position="682"/>
    </location>
</feature>
<dbReference type="AlphaFoldDB" id="A0AAD2CDH2"/>
<keyword evidence="8" id="KW-0739">Sodium transport</keyword>
<dbReference type="Gene3D" id="6.10.140.1330">
    <property type="match status" value="1"/>
</dbReference>
<feature type="transmembrane region" description="Helical" evidence="10">
    <location>
        <begin position="601"/>
        <end position="634"/>
    </location>
</feature>
<dbReference type="GO" id="GO:0051453">
    <property type="term" value="P:regulation of intracellular pH"/>
    <property type="evidence" value="ECO:0007669"/>
    <property type="project" value="TreeGrafter"/>
</dbReference>
<dbReference type="Pfam" id="PF00999">
    <property type="entry name" value="Na_H_Exchanger"/>
    <property type="match status" value="1"/>
</dbReference>
<evidence type="ECO:0000256" key="10">
    <source>
        <dbReference type="SAM" id="Phobius"/>
    </source>
</evidence>
<keyword evidence="6" id="KW-0406">Ion transport</keyword>
<feature type="compositionally biased region" description="Low complexity" evidence="9">
    <location>
        <begin position="58"/>
        <end position="70"/>
    </location>
</feature>
<evidence type="ECO:0000313" key="12">
    <source>
        <dbReference type="EMBL" id="CAJ1930383.1"/>
    </source>
</evidence>
<feature type="region of interest" description="Disordered" evidence="9">
    <location>
        <begin position="250"/>
        <end position="309"/>
    </location>
</feature>
<reference evidence="12" key="1">
    <citation type="submission" date="2023-08" db="EMBL/GenBank/DDBJ databases">
        <authorList>
            <person name="Audoor S."/>
            <person name="Bilcke G."/>
        </authorList>
    </citation>
    <scope>NUCLEOTIDE SEQUENCE</scope>
</reference>
<feature type="transmembrane region" description="Helical" evidence="10">
    <location>
        <begin position="864"/>
        <end position="884"/>
    </location>
</feature>
<feature type="compositionally biased region" description="Basic and acidic residues" evidence="9">
    <location>
        <begin position="160"/>
        <end position="178"/>
    </location>
</feature>
<sequence length="947" mass="104457">MFVEENDPMTETPTASSSKVPPSHTKTSKAASQEETKPRSSSFDINGPPPVEKETVMSKTFSLFDSSSSKNHVLRKNSKTNGGERSLFQPTAETKTTKSANANTDDEVPHAAAGVIPTAAEALLCPDSVVDYVINATDLKDECDGLRNAFSKYCADTEGSDSKQSKPARRLQESDEHNNNSQRKTNPVLIWERRLRYLIESLQEWWGPNIRVEIDSISQYNDDLWIKDTDSIHKSRRLNDAAEQFLKEETSAELGETLKNENEDEHANEDENANEDGDIDQLLEGDESKTPGTEKPVKTAPKGPRMSLDLPIKGHHLSDKALSESLLLHQDDRSVMASVKAMQNATNPNSNTTEKAAAVNAAASLKAVSTTTELVSSLLNDPSSVEARTCCTSVLSVFHEICSVDEEESLSDRQLFISVAVIVVCGLVKSLIRHFQIRWLPEAAGCVLVGVGAGWAISYFPHHAFSFDDHWFLRVMVPPIIFEAALSIDKRAFNRHVVPILLFSSFGTLFATLMTASIVHNLSQMLDCRTIPFIESMTFGALISSIDPIAVLSVLNNMGMTDTDTIYVLIFGESLLNDGIAIVLFDTLLHFLDENMKGDVYAVAAAGIHFMVVAIGSLLVGLGSGICCALYYWIMHGCQQPLVEILTFCCWALLPYYICDGIDWSGIVAVVAAGFVMDMFVVGQHHQLEEKIAVDSNFESNGPRRRKVRPVFGREGHLSPEAKLHIHFVTEIMATMMETAIFAYLGLFLFSARYHWNFSLSFIAIFACLVGRAVMIPSLSIVANWFTRREHKNSGCCSPQLPVSEPGETKQPNAAGVIVDKKMQLVLWFAGLRGAMSFALVESIPLYDPVSGEGTKLKSELKAMTSACIIFTVFVLGGLTYYMMEFLGLAPSTGTSSTDGNSGQEMVSLMTSTGNEEDYEEPEEKSMMMDKKETPPRGNRFRQRIRE</sequence>
<dbReference type="InterPro" id="IPR004709">
    <property type="entry name" value="NaH_exchanger"/>
</dbReference>
<feature type="compositionally biased region" description="Polar residues" evidence="9">
    <location>
        <begin position="79"/>
        <end position="103"/>
    </location>
</feature>
<keyword evidence="5" id="KW-0915">Sodium</keyword>
<gene>
    <name evidence="12" type="ORF">CYCCA115_LOCUS1922</name>
</gene>
<dbReference type="GO" id="GO:0098719">
    <property type="term" value="P:sodium ion import across plasma membrane"/>
    <property type="evidence" value="ECO:0007669"/>
    <property type="project" value="TreeGrafter"/>
</dbReference>
<dbReference type="GO" id="GO:0015386">
    <property type="term" value="F:potassium:proton antiporter activity"/>
    <property type="evidence" value="ECO:0007669"/>
    <property type="project" value="TreeGrafter"/>
</dbReference>
<feature type="compositionally biased region" description="Acidic residues" evidence="9">
    <location>
        <begin position="262"/>
        <end position="285"/>
    </location>
</feature>
<feature type="transmembrane region" description="Helical" evidence="10">
    <location>
        <begin position="531"/>
        <end position="555"/>
    </location>
</feature>
<feature type="compositionally biased region" description="Polar residues" evidence="9">
    <location>
        <begin position="9"/>
        <end position="31"/>
    </location>
</feature>
<dbReference type="InterPro" id="IPR006153">
    <property type="entry name" value="Cation/H_exchanger_TM"/>
</dbReference>
<accession>A0AAD2CDH2</accession>
<evidence type="ECO:0000256" key="9">
    <source>
        <dbReference type="SAM" id="MobiDB-lite"/>
    </source>
</evidence>
<feature type="transmembrane region" description="Helical" evidence="10">
    <location>
        <begin position="471"/>
        <end position="488"/>
    </location>
</feature>
<evidence type="ECO:0000256" key="8">
    <source>
        <dbReference type="ARBA" id="ARBA00023201"/>
    </source>
</evidence>
<evidence type="ECO:0000256" key="2">
    <source>
        <dbReference type="ARBA" id="ARBA00022448"/>
    </source>
</evidence>
<evidence type="ECO:0000256" key="4">
    <source>
        <dbReference type="ARBA" id="ARBA00022989"/>
    </source>
</evidence>
<dbReference type="EMBL" id="CAKOGP040000113">
    <property type="protein sequence ID" value="CAJ1930383.1"/>
    <property type="molecule type" value="Genomic_DNA"/>
</dbReference>
<feature type="transmembrane region" description="Helical" evidence="10">
    <location>
        <begin position="439"/>
        <end position="459"/>
    </location>
</feature>
<feature type="region of interest" description="Disordered" evidence="9">
    <location>
        <begin position="893"/>
        <end position="947"/>
    </location>
</feature>
<dbReference type="PRINTS" id="PR01084">
    <property type="entry name" value="NAHEXCHNGR"/>
</dbReference>
<evidence type="ECO:0000256" key="6">
    <source>
        <dbReference type="ARBA" id="ARBA00023065"/>
    </source>
</evidence>
<evidence type="ECO:0000256" key="5">
    <source>
        <dbReference type="ARBA" id="ARBA00023053"/>
    </source>
</evidence>
<comment type="caution">
    <text evidence="12">The sequence shown here is derived from an EMBL/GenBank/DDBJ whole genome shotgun (WGS) entry which is preliminary data.</text>
</comment>
<feature type="compositionally biased region" description="Low complexity" evidence="9">
    <location>
        <begin position="893"/>
        <end position="903"/>
    </location>
</feature>
<dbReference type="GO" id="GO:0015385">
    <property type="term" value="F:sodium:proton antiporter activity"/>
    <property type="evidence" value="ECO:0007669"/>
    <property type="project" value="InterPro"/>
</dbReference>
<feature type="transmembrane region" description="Helical" evidence="10">
    <location>
        <begin position="500"/>
        <end position="519"/>
    </location>
</feature>
<feature type="compositionally biased region" description="Basic and acidic residues" evidence="9">
    <location>
        <begin position="924"/>
        <end position="935"/>
    </location>
</feature>
<name>A0AAD2CDH2_9STRA</name>
<keyword evidence="7 10" id="KW-0472">Membrane</keyword>
<evidence type="ECO:0000256" key="3">
    <source>
        <dbReference type="ARBA" id="ARBA00022692"/>
    </source>
</evidence>
<feature type="transmembrane region" description="Helical" evidence="10">
    <location>
        <begin position="825"/>
        <end position="844"/>
    </location>
</feature>
<feature type="compositionally biased region" description="Basic and acidic residues" evidence="9">
    <location>
        <begin position="250"/>
        <end position="261"/>
    </location>
</feature>
<keyword evidence="3 10" id="KW-0812">Transmembrane</keyword>
<dbReference type="PANTHER" id="PTHR10110:SF187">
    <property type="entry name" value="SODIUM_HYDROGEN EXCHANGER"/>
    <property type="match status" value="1"/>
</dbReference>
<protein>
    <recommendedName>
        <fullName evidence="11">Cation/H+ exchanger transmembrane domain-containing protein</fullName>
    </recommendedName>
</protein>
<evidence type="ECO:0000259" key="11">
    <source>
        <dbReference type="Pfam" id="PF00999"/>
    </source>
</evidence>
<feature type="transmembrane region" description="Helical" evidence="10">
    <location>
        <begin position="728"/>
        <end position="750"/>
    </location>
</feature>
<feature type="transmembrane region" description="Helical" evidence="10">
    <location>
        <begin position="567"/>
        <end position="589"/>
    </location>
</feature>
<evidence type="ECO:0000256" key="7">
    <source>
        <dbReference type="ARBA" id="ARBA00023136"/>
    </source>
</evidence>
<keyword evidence="4 10" id="KW-1133">Transmembrane helix</keyword>
<dbReference type="InterPro" id="IPR018422">
    <property type="entry name" value="Cation/H_exchanger_CPA1"/>
</dbReference>
<feature type="transmembrane region" description="Helical" evidence="10">
    <location>
        <begin position="415"/>
        <end position="432"/>
    </location>
</feature>
<organism evidence="12 13">
    <name type="scientific">Cylindrotheca closterium</name>
    <dbReference type="NCBI Taxonomy" id="2856"/>
    <lineage>
        <taxon>Eukaryota</taxon>
        <taxon>Sar</taxon>
        <taxon>Stramenopiles</taxon>
        <taxon>Ochrophyta</taxon>
        <taxon>Bacillariophyta</taxon>
        <taxon>Bacillariophyceae</taxon>
        <taxon>Bacillariophycidae</taxon>
        <taxon>Bacillariales</taxon>
        <taxon>Bacillariaceae</taxon>
        <taxon>Cylindrotheca</taxon>
    </lineage>
</organism>
<keyword evidence="13" id="KW-1185">Reference proteome</keyword>
<feature type="region of interest" description="Disordered" evidence="9">
    <location>
        <begin position="156"/>
        <end position="183"/>
    </location>
</feature>